<name>A0A1F5EKQ2_9BACT</name>
<gene>
    <name evidence="2" type="ORF">A3F08_03570</name>
</gene>
<comment type="caution">
    <text evidence="2">The sequence shown here is derived from an EMBL/GenBank/DDBJ whole genome shotgun (WGS) entry which is preliminary data.</text>
</comment>
<protein>
    <submittedName>
        <fullName evidence="2">Uncharacterized protein</fullName>
    </submittedName>
</protein>
<keyword evidence="1" id="KW-1133">Transmembrane helix</keyword>
<evidence type="ECO:0000256" key="1">
    <source>
        <dbReference type="SAM" id="Phobius"/>
    </source>
</evidence>
<dbReference type="STRING" id="1797469.A3F08_03570"/>
<keyword evidence="1" id="KW-0472">Membrane</keyword>
<feature type="transmembrane region" description="Helical" evidence="1">
    <location>
        <begin position="6"/>
        <end position="26"/>
    </location>
</feature>
<organism evidence="2 3">
    <name type="scientific">Candidatus Berkelbacteria bacterium RIFCSPHIGHO2_12_FULL_36_9</name>
    <dbReference type="NCBI Taxonomy" id="1797469"/>
    <lineage>
        <taxon>Bacteria</taxon>
        <taxon>Candidatus Berkelbacteria</taxon>
    </lineage>
</organism>
<dbReference type="Proteomes" id="UP000176451">
    <property type="component" value="Unassembled WGS sequence"/>
</dbReference>
<feature type="transmembrane region" description="Helical" evidence="1">
    <location>
        <begin position="135"/>
        <end position="153"/>
    </location>
</feature>
<accession>A0A1F5EKQ2</accession>
<evidence type="ECO:0000313" key="3">
    <source>
        <dbReference type="Proteomes" id="UP000176451"/>
    </source>
</evidence>
<dbReference type="EMBL" id="MEZV01000001">
    <property type="protein sequence ID" value="OGD67988.1"/>
    <property type="molecule type" value="Genomic_DNA"/>
</dbReference>
<feature type="transmembrane region" description="Helical" evidence="1">
    <location>
        <begin position="76"/>
        <end position="99"/>
    </location>
</feature>
<evidence type="ECO:0000313" key="2">
    <source>
        <dbReference type="EMBL" id="OGD67988.1"/>
    </source>
</evidence>
<feature type="transmembrane region" description="Helical" evidence="1">
    <location>
        <begin position="174"/>
        <end position="194"/>
    </location>
</feature>
<reference evidence="2 3" key="1">
    <citation type="journal article" date="2016" name="Nat. Commun.">
        <title>Thousands of microbial genomes shed light on interconnected biogeochemical processes in an aquifer system.</title>
        <authorList>
            <person name="Anantharaman K."/>
            <person name="Brown C.T."/>
            <person name="Hug L.A."/>
            <person name="Sharon I."/>
            <person name="Castelle C.J."/>
            <person name="Probst A.J."/>
            <person name="Thomas B.C."/>
            <person name="Singh A."/>
            <person name="Wilkins M.J."/>
            <person name="Karaoz U."/>
            <person name="Brodie E.L."/>
            <person name="Williams K.H."/>
            <person name="Hubbard S.S."/>
            <person name="Banfield J.F."/>
        </authorList>
    </citation>
    <scope>NUCLEOTIDE SEQUENCE [LARGE SCALE GENOMIC DNA]</scope>
</reference>
<feature type="transmembrane region" description="Helical" evidence="1">
    <location>
        <begin position="111"/>
        <end position="129"/>
    </location>
</feature>
<sequence>MFGQIGLLLLSLFLIIVSCWSLGEFIRAIRERGFYPSGTKRMPERIGWWFKGASFVAAGAVSYYMSTVLVDPYTWYVFFVIVAVVIWIGLSTVLIRFICWQYPYNPVWQKIIWSVVASVIIGGIITSIFNGVTALFNTLKIVAGLMLLSQINYHWRMKNIISKYWPPYDYGTRLIISIAIALSFIVMMVSVIWIENGFRGLYGNITHSKAAKFVKRATSPPVVKPSPKQKDMLPKTITGKGVWVFCLDAISRKENGLSKVVEKAKKYEADCMFIKAFDSDLHNHFPKSGDWMPWNENGEDVRPYLKKIVGLAHNEGIKVYAWGFVWGDDPEYEAKLVIESLELGVDGFFYDVEDQYAGQVKSAEIMCLIVSEYVKKKNPNLLIGFTSYDNPNWHKSRVPFKVFDKYCDVFAPQTYWKDDSWGIPRERVGWAFNSWVDYQEKVLKPAGGGKSFDNIIPIGHGYDSRLSPPGQHLADIPYDEIVNFMKEVDGYWGVQLWVWDYMGPAQWQAFRDGPGGLEEKIVRYNKLKKK</sequence>
<proteinExistence type="predicted"/>
<dbReference type="AlphaFoldDB" id="A0A1F5EKQ2"/>
<keyword evidence="1" id="KW-0812">Transmembrane</keyword>
<feature type="transmembrane region" description="Helical" evidence="1">
    <location>
        <begin position="46"/>
        <end position="64"/>
    </location>
</feature>